<evidence type="ECO:0000256" key="1">
    <source>
        <dbReference type="ARBA" id="ARBA00012493"/>
    </source>
</evidence>
<dbReference type="AlphaFoldDB" id="A0A4W2DSG6"/>
<dbReference type="PROSITE" id="PS50878">
    <property type="entry name" value="RT_POL"/>
    <property type="match status" value="1"/>
</dbReference>
<reference evidence="3 4" key="1">
    <citation type="submission" date="2018-11" db="EMBL/GenBank/DDBJ databases">
        <title>Haplotype-resolved cattle genomes.</title>
        <authorList>
            <person name="Low W.Y."/>
            <person name="Tearle R."/>
            <person name="Bickhart D.M."/>
            <person name="Rosen B.D."/>
            <person name="Koren S."/>
            <person name="Rhie A."/>
            <person name="Hiendleder S."/>
            <person name="Phillippy A.M."/>
            <person name="Smith T.P.L."/>
            <person name="Williams J.L."/>
        </authorList>
    </citation>
    <scope>NUCLEOTIDE SEQUENCE [LARGE SCALE GENOMIC DNA]</scope>
</reference>
<keyword evidence="4" id="KW-1185">Reference proteome</keyword>
<dbReference type="InterPro" id="IPR000477">
    <property type="entry name" value="RT_dom"/>
</dbReference>
<dbReference type="GO" id="GO:0003964">
    <property type="term" value="F:RNA-directed DNA polymerase activity"/>
    <property type="evidence" value="ECO:0007669"/>
    <property type="project" value="UniProtKB-EC"/>
</dbReference>
<evidence type="ECO:0000313" key="3">
    <source>
        <dbReference type="Ensembl" id="ENSBIXP00000029287.1"/>
    </source>
</evidence>
<evidence type="ECO:0000259" key="2">
    <source>
        <dbReference type="PROSITE" id="PS50878"/>
    </source>
</evidence>
<dbReference type="CDD" id="cd01650">
    <property type="entry name" value="RT_nLTR_like"/>
    <property type="match status" value="1"/>
</dbReference>
<name>A0A4W2DSG6_BOBOX</name>
<dbReference type="SUPFAM" id="SSF56672">
    <property type="entry name" value="DNA/RNA polymerases"/>
    <property type="match status" value="1"/>
</dbReference>
<dbReference type="PANTHER" id="PTHR47027:SF8">
    <property type="entry name" value="RIBONUCLEASE H"/>
    <property type="match status" value="1"/>
</dbReference>
<accession>A0A4W2DSG6</accession>
<dbReference type="PANTHER" id="PTHR47027">
    <property type="entry name" value="REVERSE TRANSCRIPTASE DOMAIN-CONTAINING PROTEIN"/>
    <property type="match status" value="1"/>
</dbReference>
<proteinExistence type="predicted"/>
<organism evidence="3 4">
    <name type="scientific">Bos indicus x Bos taurus</name>
    <name type="common">Hybrid cattle</name>
    <dbReference type="NCBI Taxonomy" id="30522"/>
    <lineage>
        <taxon>Eukaryota</taxon>
        <taxon>Metazoa</taxon>
        <taxon>Chordata</taxon>
        <taxon>Craniata</taxon>
        <taxon>Vertebrata</taxon>
        <taxon>Euteleostomi</taxon>
        <taxon>Mammalia</taxon>
        <taxon>Eutheria</taxon>
        <taxon>Laurasiatheria</taxon>
        <taxon>Artiodactyla</taxon>
        <taxon>Ruminantia</taxon>
        <taxon>Pecora</taxon>
        <taxon>Bovidae</taxon>
        <taxon>Bovinae</taxon>
        <taxon>Bos</taxon>
    </lineage>
</organism>
<reference evidence="3" key="3">
    <citation type="submission" date="2025-09" db="UniProtKB">
        <authorList>
            <consortium name="Ensembl"/>
        </authorList>
    </citation>
    <scope>IDENTIFICATION</scope>
</reference>
<dbReference type="EC" id="2.7.7.49" evidence="1"/>
<dbReference type="Proteomes" id="UP000314981">
    <property type="component" value="Chromosome 27"/>
</dbReference>
<protein>
    <recommendedName>
        <fullName evidence="1">RNA-directed DNA polymerase</fullName>
        <ecNumber evidence="1">2.7.7.49</ecNumber>
    </recommendedName>
</protein>
<sequence>MPSSHLILCRPLLLLPPIPPSITVFSNDSTLRMRWPKYWSFSFSIILSKEIPGLISFRMDWLDLLAVQGTLKSLLQHHNSKASILRRSAFFTVQLSHPYMTTGKTIALNRRTFVGKVMSLLFNMLSRLVKWALDNITMNKASGGDGIRIELFQILKDDAVKVLHSICQQIWKTQQWPQDWKRSVIIPIPKKGNAKECSNYRTIALNSHTSKVMLKILQARLQQYVNRELPDGQAGFRKGRGTKDQIANICWIIEKAREFQKNIYFCFIDYAKAFDCVDHNKLWKILEGMGIPDHLTCLLRNLYAGQEATVRTGHGITDWFQIGKGVRQGCILSLCLFNLYVKYIMRNAGLEEAQAGIKIAGRNINNLRYADDTTLMAESEEELKSLLMKVKVESEKVGLKLNIQKTKIMAFGPITSWEIDGETVETVSDFIFLDSKITADGDCSHAIKRRLLLG</sequence>
<dbReference type="Ensembl" id="ENSBIXT00000007671.1">
    <property type="protein sequence ID" value="ENSBIXP00000029287.1"/>
    <property type="gene ID" value="ENSBIXG00000010842.1"/>
</dbReference>
<dbReference type="Pfam" id="PF00078">
    <property type="entry name" value="RVT_1"/>
    <property type="match status" value="1"/>
</dbReference>
<reference evidence="3" key="2">
    <citation type="submission" date="2025-08" db="UniProtKB">
        <authorList>
            <consortium name="Ensembl"/>
        </authorList>
    </citation>
    <scope>IDENTIFICATION</scope>
</reference>
<feature type="domain" description="Reverse transcriptase" evidence="2">
    <location>
        <begin position="169"/>
        <end position="437"/>
    </location>
</feature>
<evidence type="ECO:0000313" key="4">
    <source>
        <dbReference type="Proteomes" id="UP000314981"/>
    </source>
</evidence>
<dbReference type="InterPro" id="IPR043502">
    <property type="entry name" value="DNA/RNA_pol_sf"/>
</dbReference>